<dbReference type="EMBL" id="OZ034816">
    <property type="protein sequence ID" value="CAL1377398.1"/>
    <property type="molecule type" value="Genomic_DNA"/>
</dbReference>
<accession>A0AAV2DV48</accession>
<gene>
    <name evidence="1" type="ORF">LTRI10_LOCUS19053</name>
</gene>
<protein>
    <submittedName>
        <fullName evidence="1">Uncharacterized protein</fullName>
    </submittedName>
</protein>
<reference evidence="1 2" key="1">
    <citation type="submission" date="2024-04" db="EMBL/GenBank/DDBJ databases">
        <authorList>
            <person name="Fracassetti M."/>
        </authorList>
    </citation>
    <scope>NUCLEOTIDE SEQUENCE [LARGE SCALE GENOMIC DNA]</scope>
</reference>
<dbReference type="Proteomes" id="UP001497516">
    <property type="component" value="Chromosome 3"/>
</dbReference>
<evidence type="ECO:0000313" key="1">
    <source>
        <dbReference type="EMBL" id="CAL1377398.1"/>
    </source>
</evidence>
<name>A0AAV2DV48_9ROSI</name>
<organism evidence="1 2">
    <name type="scientific">Linum trigynum</name>
    <dbReference type="NCBI Taxonomy" id="586398"/>
    <lineage>
        <taxon>Eukaryota</taxon>
        <taxon>Viridiplantae</taxon>
        <taxon>Streptophyta</taxon>
        <taxon>Embryophyta</taxon>
        <taxon>Tracheophyta</taxon>
        <taxon>Spermatophyta</taxon>
        <taxon>Magnoliopsida</taxon>
        <taxon>eudicotyledons</taxon>
        <taxon>Gunneridae</taxon>
        <taxon>Pentapetalae</taxon>
        <taxon>rosids</taxon>
        <taxon>fabids</taxon>
        <taxon>Malpighiales</taxon>
        <taxon>Linaceae</taxon>
        <taxon>Linum</taxon>
    </lineage>
</organism>
<keyword evidence="2" id="KW-1185">Reference proteome</keyword>
<sequence>MDPSERKISFLCHSFHWVLNVAEDGRCTGSGGSIAKSGGHCGVTNITRWRGGGRDRVVCGGGGRFRGGEEA</sequence>
<proteinExistence type="predicted"/>
<dbReference type="AlphaFoldDB" id="A0AAV2DV48"/>
<evidence type="ECO:0000313" key="2">
    <source>
        <dbReference type="Proteomes" id="UP001497516"/>
    </source>
</evidence>